<evidence type="ECO:0000256" key="4">
    <source>
        <dbReference type="ARBA" id="ARBA00023002"/>
    </source>
</evidence>
<dbReference type="InterPro" id="IPR016171">
    <property type="entry name" value="Vanillyl_alc_oxidase_C-sub2"/>
</dbReference>
<keyword evidence="3" id="KW-0274">FAD</keyword>
<dbReference type="AlphaFoldDB" id="A0A2S0RE91"/>
<dbReference type="GO" id="GO:0071949">
    <property type="term" value="F:FAD binding"/>
    <property type="evidence" value="ECO:0007669"/>
    <property type="project" value="InterPro"/>
</dbReference>
<dbReference type="Pfam" id="PF01565">
    <property type="entry name" value="FAD_binding_4"/>
    <property type="match status" value="1"/>
</dbReference>
<dbReference type="SUPFAM" id="SSF56176">
    <property type="entry name" value="FAD-binding/transporter-associated domain-like"/>
    <property type="match status" value="1"/>
</dbReference>
<dbReference type="OrthoDB" id="9767256at2"/>
<dbReference type="InterPro" id="IPR036318">
    <property type="entry name" value="FAD-bd_PCMH-like_sf"/>
</dbReference>
<dbReference type="FunFam" id="1.10.45.10:FF:000001">
    <property type="entry name" value="D-lactate dehydrogenase mitochondrial"/>
    <property type="match status" value="1"/>
</dbReference>
<dbReference type="Gene3D" id="3.30.70.2190">
    <property type="match status" value="1"/>
</dbReference>
<feature type="domain" description="FAD-binding PCMH-type" evidence="5">
    <location>
        <begin position="40"/>
        <end position="219"/>
    </location>
</feature>
<dbReference type="InterPro" id="IPR051914">
    <property type="entry name" value="FAD-linked_OxidoTrans_Type4"/>
</dbReference>
<keyword evidence="4" id="KW-0560">Oxidoreductase</keyword>
<dbReference type="InterPro" id="IPR016166">
    <property type="entry name" value="FAD-bd_PCMH"/>
</dbReference>
<gene>
    <name evidence="6" type="ORF">HYN48_07855</name>
</gene>
<dbReference type="GO" id="GO:0016491">
    <property type="term" value="F:oxidoreductase activity"/>
    <property type="evidence" value="ECO:0007669"/>
    <property type="project" value="UniProtKB-KW"/>
</dbReference>
<dbReference type="Gene3D" id="3.30.70.2740">
    <property type="match status" value="1"/>
</dbReference>
<dbReference type="InterPro" id="IPR006094">
    <property type="entry name" value="Oxid_FAD_bind_N"/>
</dbReference>
<comment type="cofactor">
    <cofactor evidence="1">
        <name>FAD</name>
        <dbReference type="ChEBI" id="CHEBI:57692"/>
    </cofactor>
</comment>
<keyword evidence="7" id="KW-1185">Reference proteome</keyword>
<keyword evidence="2" id="KW-0285">Flavoprotein</keyword>
<evidence type="ECO:0000256" key="2">
    <source>
        <dbReference type="ARBA" id="ARBA00022630"/>
    </source>
</evidence>
<dbReference type="Pfam" id="PF02913">
    <property type="entry name" value="FAD-oxidase_C"/>
    <property type="match status" value="1"/>
</dbReference>
<dbReference type="Gene3D" id="1.10.45.10">
    <property type="entry name" value="Vanillyl-alcohol Oxidase, Chain A, domain 4"/>
    <property type="match status" value="1"/>
</dbReference>
<evidence type="ECO:0000259" key="5">
    <source>
        <dbReference type="PROSITE" id="PS51387"/>
    </source>
</evidence>
<dbReference type="EMBL" id="CP028811">
    <property type="protein sequence ID" value="AWA29996.1"/>
    <property type="molecule type" value="Genomic_DNA"/>
</dbReference>
<sequence>MNQITDGTIIAALQQIAGQSFVFSDVDTLTHYGHDETEDYSFPPGVVVKPGTASEVSAIMRLANEHHLPVVPIGGRTGLSGGALSIHGGIGLSMERFNKIIHIDEQNLQVTVEPGVITQTLRERVASTGLFYPVDPSSQGSCFIGGNVAENSGGARAVKYGVTKDYVLNLEVALPNGEIIWTGANTLKNATGYNLTQLMVGSEGTLGIITKIVLKLLPAHTHNILMLVPFYKAEEACEAVSAIFRAGIVPSALEFMERDAIDWAVQYVDGLSVAVKHGIEAHLLIEVDGNHPDVLFSEAEKIMAVVENFEIDEVLFADTEDQKNALWKMRRSIAEAVKSNSVYKEEDTVVPRYELPKLLRGIKEIGTKYGFRSVCYGHAGDGNLHVNIIKGDMSDERWKTEVPKGIREIFSLTVALKGTLSGEHGIGYVQKNYMDIAFSAPHLAVMRGIKKVFDPNNILNPGKIFPDQH</sequence>
<dbReference type="Proteomes" id="UP000244193">
    <property type="component" value="Chromosome"/>
</dbReference>
<protein>
    <submittedName>
        <fullName evidence="6">FAD-binding oxidoreductase</fullName>
    </submittedName>
</protein>
<dbReference type="InterPro" id="IPR016164">
    <property type="entry name" value="FAD-linked_Oxase-like_C"/>
</dbReference>
<accession>A0A2S0RE91</accession>
<dbReference type="RefSeq" id="WP_108370580.1">
    <property type="nucleotide sequence ID" value="NZ_CP028811.1"/>
</dbReference>
<reference evidence="6 7" key="1">
    <citation type="submission" date="2018-04" db="EMBL/GenBank/DDBJ databases">
        <title>Genome sequencing of Flavobacterium sp. HYN0048.</title>
        <authorList>
            <person name="Yi H."/>
            <person name="Baek C."/>
        </authorList>
    </citation>
    <scope>NUCLEOTIDE SEQUENCE [LARGE SCALE GENOMIC DNA]</scope>
    <source>
        <strain evidence="6 7">HYN0048</strain>
    </source>
</reference>
<name>A0A2S0RE91_9FLAO</name>
<evidence type="ECO:0000313" key="7">
    <source>
        <dbReference type="Proteomes" id="UP000244193"/>
    </source>
</evidence>
<evidence type="ECO:0000256" key="3">
    <source>
        <dbReference type="ARBA" id="ARBA00022827"/>
    </source>
</evidence>
<dbReference type="PANTHER" id="PTHR42934:SF2">
    <property type="entry name" value="GLYCOLATE OXIDASE SUBUNIT GLCD"/>
    <property type="match status" value="1"/>
</dbReference>
<dbReference type="InterPro" id="IPR016169">
    <property type="entry name" value="FAD-bd_PCMH_sub2"/>
</dbReference>
<dbReference type="InterPro" id="IPR016167">
    <property type="entry name" value="FAD-bd_PCMH_sub1"/>
</dbReference>
<dbReference type="InterPro" id="IPR004113">
    <property type="entry name" value="FAD-bd_oxidored_4_C"/>
</dbReference>
<evidence type="ECO:0000313" key="6">
    <source>
        <dbReference type="EMBL" id="AWA29996.1"/>
    </source>
</evidence>
<proteinExistence type="predicted"/>
<organism evidence="6 7">
    <name type="scientific">Flavobacterium magnum</name>
    <dbReference type="NCBI Taxonomy" id="2162713"/>
    <lineage>
        <taxon>Bacteria</taxon>
        <taxon>Pseudomonadati</taxon>
        <taxon>Bacteroidota</taxon>
        <taxon>Flavobacteriia</taxon>
        <taxon>Flavobacteriales</taxon>
        <taxon>Flavobacteriaceae</taxon>
        <taxon>Flavobacterium</taxon>
    </lineage>
</organism>
<evidence type="ECO:0000256" key="1">
    <source>
        <dbReference type="ARBA" id="ARBA00001974"/>
    </source>
</evidence>
<dbReference type="Gene3D" id="3.30.43.10">
    <property type="entry name" value="Uridine Diphospho-n-acetylenolpyruvylglucosamine Reductase, domain 2"/>
    <property type="match status" value="1"/>
</dbReference>
<dbReference type="Gene3D" id="3.30.465.10">
    <property type="match status" value="1"/>
</dbReference>
<dbReference type="KEGG" id="fmg:HYN48_07855"/>
<dbReference type="PROSITE" id="PS51387">
    <property type="entry name" value="FAD_PCMH"/>
    <property type="match status" value="1"/>
</dbReference>
<dbReference type="SUPFAM" id="SSF55103">
    <property type="entry name" value="FAD-linked oxidases, C-terminal domain"/>
    <property type="match status" value="1"/>
</dbReference>
<dbReference type="PANTHER" id="PTHR42934">
    <property type="entry name" value="GLYCOLATE OXIDASE SUBUNIT GLCD"/>
    <property type="match status" value="1"/>
</dbReference>